<evidence type="ECO:0000259" key="2">
    <source>
        <dbReference type="SMART" id="SM00900"/>
    </source>
</evidence>
<keyword evidence="6" id="KW-1185">Reference proteome</keyword>
<dbReference type="Gene3D" id="3.90.1010.20">
    <property type="match status" value="1"/>
</dbReference>
<sequence length="181" mass="17504">MRRIVLSTLATVSGLVALFSYPTSLDRPLTSDATAGTASGTSTAEPTSGASATADATPSPTAGTTTAPADDTSGTTTAPAEGTTTDGGLADGTYTASTTMRYGAVSVTVTVSGGAVTGVSGTQSSNDPKSEQIAAGAMPTLDQEAVAAAGDAGIAMVSHATYTSQAYAQSLQAALDQAAQA</sequence>
<proteinExistence type="predicted"/>
<dbReference type="SMART" id="SM00900">
    <property type="entry name" value="FMN_bind"/>
    <property type="match status" value="1"/>
</dbReference>
<feature type="domain" description="FMN-binding" evidence="2">
    <location>
        <begin position="101"/>
        <end position="178"/>
    </location>
</feature>
<dbReference type="Pfam" id="PF04205">
    <property type="entry name" value="FMN_bind"/>
    <property type="match status" value="1"/>
</dbReference>
<organism evidence="4 5">
    <name type="scientific">Cellulomonas oligotrophica</name>
    <dbReference type="NCBI Taxonomy" id="931536"/>
    <lineage>
        <taxon>Bacteria</taxon>
        <taxon>Bacillati</taxon>
        <taxon>Actinomycetota</taxon>
        <taxon>Actinomycetes</taxon>
        <taxon>Micrococcales</taxon>
        <taxon>Cellulomonadaceae</taxon>
        <taxon>Cellulomonas</taxon>
    </lineage>
</organism>
<dbReference type="GO" id="GO:0010181">
    <property type="term" value="F:FMN binding"/>
    <property type="evidence" value="ECO:0007669"/>
    <property type="project" value="InterPro"/>
</dbReference>
<dbReference type="InterPro" id="IPR007329">
    <property type="entry name" value="FMN-bd"/>
</dbReference>
<dbReference type="Proteomes" id="UP000577956">
    <property type="component" value="Unassembled WGS sequence"/>
</dbReference>
<evidence type="ECO:0000313" key="3">
    <source>
        <dbReference type="EMBL" id="GIG33368.1"/>
    </source>
</evidence>
<reference evidence="4 5" key="1">
    <citation type="submission" date="2020-07" db="EMBL/GenBank/DDBJ databases">
        <title>Sequencing the genomes of 1000 actinobacteria strains.</title>
        <authorList>
            <person name="Klenk H.-P."/>
        </authorList>
    </citation>
    <scope>NUCLEOTIDE SEQUENCE [LARGE SCALE GENOMIC DNA]</scope>
    <source>
        <strain evidence="4 5">DSM 24482</strain>
    </source>
</reference>
<name>A0A7Y9FHM8_9CELL</name>
<dbReference type="GO" id="GO:0016020">
    <property type="term" value="C:membrane"/>
    <property type="evidence" value="ECO:0007669"/>
    <property type="project" value="InterPro"/>
</dbReference>
<dbReference type="EMBL" id="BONN01000007">
    <property type="protein sequence ID" value="GIG33368.1"/>
    <property type="molecule type" value="Genomic_DNA"/>
</dbReference>
<accession>A0A7Y9FHM8</accession>
<protein>
    <submittedName>
        <fullName evidence="4">Uncharacterized protein with FMN-binding domain</fullName>
    </submittedName>
</protein>
<comment type="caution">
    <text evidence="4">The sequence shown here is derived from an EMBL/GenBank/DDBJ whole genome shotgun (WGS) entry which is preliminary data.</text>
</comment>
<feature type="compositionally biased region" description="Low complexity" evidence="1">
    <location>
        <begin position="30"/>
        <end position="91"/>
    </location>
</feature>
<gene>
    <name evidence="4" type="ORF">BKA21_003039</name>
    <name evidence="3" type="ORF">Col01nite_25270</name>
</gene>
<dbReference type="AlphaFoldDB" id="A0A7Y9FHM8"/>
<dbReference type="RefSeq" id="WP_140459822.1">
    <property type="nucleotide sequence ID" value="NZ_BAABFI010000007.1"/>
</dbReference>
<dbReference type="EMBL" id="JACCBK010000001">
    <property type="protein sequence ID" value="NYD87490.1"/>
    <property type="molecule type" value="Genomic_DNA"/>
</dbReference>
<reference evidence="3 6" key="2">
    <citation type="submission" date="2021-01" db="EMBL/GenBank/DDBJ databases">
        <title>Whole genome shotgun sequence of Cellulomonas oligotrophica NBRC 109435.</title>
        <authorList>
            <person name="Komaki H."/>
            <person name="Tamura T."/>
        </authorList>
    </citation>
    <scope>NUCLEOTIDE SEQUENCE [LARGE SCALE GENOMIC DNA]</scope>
    <source>
        <strain evidence="3 6">NBRC 109435</strain>
    </source>
</reference>
<dbReference type="Proteomes" id="UP000618382">
    <property type="component" value="Unassembled WGS sequence"/>
</dbReference>
<feature type="region of interest" description="Disordered" evidence="1">
    <location>
        <begin position="26"/>
        <end position="91"/>
    </location>
</feature>
<evidence type="ECO:0000313" key="5">
    <source>
        <dbReference type="Proteomes" id="UP000577956"/>
    </source>
</evidence>
<evidence type="ECO:0000313" key="4">
    <source>
        <dbReference type="EMBL" id="NYD87490.1"/>
    </source>
</evidence>
<evidence type="ECO:0000256" key="1">
    <source>
        <dbReference type="SAM" id="MobiDB-lite"/>
    </source>
</evidence>
<evidence type="ECO:0000313" key="6">
    <source>
        <dbReference type="Proteomes" id="UP000618382"/>
    </source>
</evidence>